<dbReference type="EMBL" id="AJVK01006740">
    <property type="status" value="NOT_ANNOTATED_CDS"/>
    <property type="molecule type" value="Genomic_DNA"/>
</dbReference>
<dbReference type="Proteomes" id="UP000092462">
    <property type="component" value="Unassembled WGS sequence"/>
</dbReference>
<name>A0A1B0DLJ2_PHLPP</name>
<dbReference type="EMBL" id="AJVK01006738">
    <property type="status" value="NOT_ANNOTATED_CDS"/>
    <property type="molecule type" value="Genomic_DNA"/>
</dbReference>
<organism evidence="2 3">
    <name type="scientific">Phlebotomus papatasi</name>
    <name type="common">Sandfly</name>
    <dbReference type="NCBI Taxonomy" id="29031"/>
    <lineage>
        <taxon>Eukaryota</taxon>
        <taxon>Metazoa</taxon>
        <taxon>Ecdysozoa</taxon>
        <taxon>Arthropoda</taxon>
        <taxon>Hexapoda</taxon>
        <taxon>Insecta</taxon>
        <taxon>Pterygota</taxon>
        <taxon>Neoptera</taxon>
        <taxon>Endopterygota</taxon>
        <taxon>Diptera</taxon>
        <taxon>Nematocera</taxon>
        <taxon>Psychodoidea</taxon>
        <taxon>Psychodidae</taxon>
        <taxon>Phlebotomus</taxon>
        <taxon>Phlebotomus</taxon>
    </lineage>
</organism>
<dbReference type="EnsemblMetazoa" id="PPAI009232-RA">
    <property type="protein sequence ID" value="PPAI009232-PA"/>
    <property type="gene ID" value="PPAI009232"/>
</dbReference>
<evidence type="ECO:0000256" key="1">
    <source>
        <dbReference type="SAM" id="MobiDB-lite"/>
    </source>
</evidence>
<dbReference type="EMBL" id="AJVK01006739">
    <property type="status" value="NOT_ANNOTATED_CDS"/>
    <property type="molecule type" value="Genomic_DNA"/>
</dbReference>
<keyword evidence="3" id="KW-1185">Reference proteome</keyword>
<protein>
    <submittedName>
        <fullName evidence="2">Uncharacterized protein</fullName>
    </submittedName>
</protein>
<reference evidence="2" key="1">
    <citation type="submission" date="2022-08" db="UniProtKB">
        <authorList>
            <consortium name="EnsemblMetazoa"/>
        </authorList>
    </citation>
    <scope>IDENTIFICATION</scope>
    <source>
        <strain evidence="2">Israel</strain>
    </source>
</reference>
<dbReference type="AlphaFoldDB" id="A0A1B0DLJ2"/>
<feature type="compositionally biased region" description="Basic residues" evidence="1">
    <location>
        <begin position="281"/>
        <end position="290"/>
    </location>
</feature>
<dbReference type="VEuPathDB" id="VectorBase:PPAPM1_010015"/>
<accession>A0A1B0DLJ2</accession>
<proteinExistence type="predicted"/>
<evidence type="ECO:0000313" key="3">
    <source>
        <dbReference type="Proteomes" id="UP000092462"/>
    </source>
</evidence>
<sequence length="469" mass="54967">MQDCIPFCQLWKQLCKRANEWKKFEEKYRNIEEELDDFGSYEEEEISEELDNDMEEEIEAEEVPVETEGSRALVKQFDPLEIFEKSLPLIKKKNLILDNQIRKMEYQKKGKKVSDWLKNNFRNMDGDTSSASWGNNISGHFRMANFSSSFMEMESNNSTTSVDGAEYILANKNKRSQRTHHMTINEYCYQDAHQWAPVEIRQRPLSVEFTRQPLALESSRQPLAPLAIEYSKLLQENSTQDQRKDGQKATRKRTRFCAFECSTSDSSESDEEREWVQQKMKLPKMARSTRKIFDSDSSTSSKENKSDSPKDSPKRRPKSAQQIVIYSPKQCQVSQKNIRITMEMLAEKIGWKMAREMKNDFYLRHTIPTSSTLIFDIFERRFTQISNTKSPASPIKSPEELKEATDMSPQRDIVIYAPPPDRDSYIKTKIQPCKEFPYLHKSQIQVLLISAHLSIKIPYYSHRHMTSYR</sequence>
<dbReference type="VEuPathDB" id="VectorBase:PPAI009232"/>
<feature type="compositionally biased region" description="Basic and acidic residues" evidence="1">
    <location>
        <begin position="302"/>
        <end position="314"/>
    </location>
</feature>
<feature type="region of interest" description="Disordered" evidence="1">
    <location>
        <begin position="268"/>
        <end position="323"/>
    </location>
</feature>
<evidence type="ECO:0000313" key="2">
    <source>
        <dbReference type="EnsemblMetazoa" id="PPAI009232-PA"/>
    </source>
</evidence>